<reference evidence="2" key="1">
    <citation type="submission" date="2011-11" db="EMBL/GenBank/DDBJ databases">
        <title>Complete sequence of Desulfosporosinus orientis DSM 765.</title>
        <authorList>
            <person name="Lucas S."/>
            <person name="Han J."/>
            <person name="Lapidus A."/>
            <person name="Cheng J.-F."/>
            <person name="Goodwin L."/>
            <person name="Pitluck S."/>
            <person name="Peters L."/>
            <person name="Ovchinnikova G."/>
            <person name="Teshima H."/>
            <person name="Detter J.C."/>
            <person name="Han C."/>
            <person name="Tapia R."/>
            <person name="Land M."/>
            <person name="Hauser L."/>
            <person name="Kyrpides N."/>
            <person name="Ivanova N."/>
            <person name="Pagani I."/>
            <person name="Pester M."/>
            <person name="Spring S."/>
            <person name="Ollivier B."/>
            <person name="Rattei T."/>
            <person name="Klenk H.-P."/>
            <person name="Wagner M."/>
            <person name="Loy A."/>
            <person name="Woyke T."/>
        </authorList>
    </citation>
    <scope>NUCLEOTIDE SEQUENCE [LARGE SCALE GENOMIC DNA]</scope>
    <source>
        <strain evidence="2">ATCC 19365 / DSM 765 / NCIMB 8382 / VKM B-1628</strain>
    </source>
</reference>
<dbReference type="AlphaFoldDB" id="G7W6C1"/>
<dbReference type="STRING" id="768706.Desor_2576"/>
<dbReference type="PATRIC" id="fig|768706.3.peg.2591"/>
<protein>
    <submittedName>
        <fullName evidence="1">Uncharacterized protein</fullName>
    </submittedName>
</protein>
<dbReference type="Proteomes" id="UP000006346">
    <property type="component" value="Chromosome"/>
</dbReference>
<keyword evidence="2" id="KW-1185">Reference proteome</keyword>
<organism evidence="1 2">
    <name type="scientific">Desulfosporosinus orientis (strain ATCC 19365 / DSM 765 / NCIMB 8382 / VKM B-1628 / Singapore I)</name>
    <name type="common">Desulfotomaculum orientis</name>
    <dbReference type="NCBI Taxonomy" id="768706"/>
    <lineage>
        <taxon>Bacteria</taxon>
        <taxon>Bacillati</taxon>
        <taxon>Bacillota</taxon>
        <taxon>Clostridia</taxon>
        <taxon>Eubacteriales</taxon>
        <taxon>Desulfitobacteriaceae</taxon>
        <taxon>Desulfosporosinus</taxon>
    </lineage>
</organism>
<dbReference type="EMBL" id="CP003108">
    <property type="protein sequence ID" value="AET68128.1"/>
    <property type="molecule type" value="Genomic_DNA"/>
</dbReference>
<proteinExistence type="predicted"/>
<evidence type="ECO:0000313" key="1">
    <source>
        <dbReference type="EMBL" id="AET68128.1"/>
    </source>
</evidence>
<accession>G7W6C1</accession>
<reference evidence="1 2" key="2">
    <citation type="journal article" date="2012" name="J. Bacteriol.">
        <title>Complete genome sequences of Desulfosporosinus orientis DSM765T, Desulfosporosinus youngiae DSM17734T, Desulfosporosinus meridiei DSM13257T, and Desulfosporosinus acidiphilus DSM22704T.</title>
        <authorList>
            <person name="Pester M."/>
            <person name="Brambilla E."/>
            <person name="Alazard D."/>
            <person name="Rattei T."/>
            <person name="Weinmaier T."/>
            <person name="Han J."/>
            <person name="Lucas S."/>
            <person name="Lapidus A."/>
            <person name="Cheng J.F."/>
            <person name="Goodwin L."/>
            <person name="Pitluck S."/>
            <person name="Peters L."/>
            <person name="Ovchinnikova G."/>
            <person name="Teshima H."/>
            <person name="Detter J.C."/>
            <person name="Han C.S."/>
            <person name="Tapia R."/>
            <person name="Land M.L."/>
            <person name="Hauser L."/>
            <person name="Kyrpides N.C."/>
            <person name="Ivanova N.N."/>
            <person name="Pagani I."/>
            <person name="Huntmann M."/>
            <person name="Wei C.L."/>
            <person name="Davenport K.W."/>
            <person name="Daligault H."/>
            <person name="Chain P.S."/>
            <person name="Chen A."/>
            <person name="Mavromatis K."/>
            <person name="Markowitz V."/>
            <person name="Szeto E."/>
            <person name="Mikhailova N."/>
            <person name="Pati A."/>
            <person name="Wagner M."/>
            <person name="Woyke T."/>
            <person name="Ollivier B."/>
            <person name="Klenk H.P."/>
            <person name="Spring S."/>
            <person name="Loy A."/>
        </authorList>
    </citation>
    <scope>NUCLEOTIDE SEQUENCE [LARGE SCALE GENOMIC DNA]</scope>
    <source>
        <strain evidence="2">ATCC 19365 / DSM 765 / NCIMB 8382 / VKM B-1628</strain>
    </source>
</reference>
<sequence>MQSMFMDANLAEDWPQDIEYLWLYESSPIEEVVDIEAGESWDIPVEEVHGADK</sequence>
<dbReference type="OrthoDB" id="1801700at2"/>
<name>G7W6C1_DESOD</name>
<evidence type="ECO:0000313" key="2">
    <source>
        <dbReference type="Proteomes" id="UP000006346"/>
    </source>
</evidence>
<gene>
    <name evidence="1" type="ordered locus">Desor_2576</name>
</gene>
<dbReference type="HOGENOM" id="CLU_3060901_0_0_9"/>
<dbReference type="KEGG" id="dor:Desor_2576"/>
<dbReference type="RefSeq" id="WP_014184936.1">
    <property type="nucleotide sequence ID" value="NC_016584.1"/>
</dbReference>